<reference evidence="1 2" key="1">
    <citation type="submission" date="2023-08" db="EMBL/GenBank/DDBJ databases">
        <authorList>
            <person name="Kumar R."/>
        </authorList>
    </citation>
    <scope>NUCLEOTIDE SEQUENCE [LARGE SCALE GENOMIC DNA]</scope>
    <source>
        <strain evidence="1 2">LUR13</strain>
    </source>
</reference>
<keyword evidence="2" id="KW-1185">Reference proteome</keyword>
<comment type="caution">
    <text evidence="1">The sequence shown here is derived from an EMBL/GenBank/DDBJ whole genome shotgun (WGS) entry which is preliminary data.</text>
</comment>
<dbReference type="Proteomes" id="UP001228171">
    <property type="component" value="Unassembled WGS sequence"/>
</dbReference>
<dbReference type="PROSITE" id="PS51257">
    <property type="entry name" value="PROKAR_LIPOPROTEIN"/>
    <property type="match status" value="1"/>
</dbReference>
<proteinExistence type="predicted"/>
<protein>
    <recommendedName>
        <fullName evidence="3">Lipoprotein</fullName>
    </recommendedName>
</protein>
<name>A0ABT9HFL3_9GAMM</name>
<accession>A0ABT9HFL3</accession>
<sequence>MQNNPLRCFRYAAHNRVISALAITSLLFVVSGCDSTTKEVKPTDNLATNTSIAGNADFPDKAKVQLTGALTITTNDAENLVQSSDNVDSNIKYMKVADSGLPEFEINSLKRDFENLNKYGSYSGGNITHEFTKAGDLKVALEKNNGLKNILKKLSFTPTDIEASLGNDFKLVGADYSGALNKGKFNSIFRYYENNDGKRFEINEMYLTSENNYSIHIYIESLNFYLAGHLATLQNLKSVENKEIYNLDFNVNKRVFSISSEGFNYSEFLQTSMKIADLAEKK</sequence>
<evidence type="ECO:0000313" key="2">
    <source>
        <dbReference type="Proteomes" id="UP001228171"/>
    </source>
</evidence>
<evidence type="ECO:0008006" key="3">
    <source>
        <dbReference type="Google" id="ProtNLM"/>
    </source>
</evidence>
<gene>
    <name evidence="1" type="ORF">Q8P09_05615</name>
</gene>
<dbReference type="EMBL" id="JAVAJI010000007">
    <property type="protein sequence ID" value="MDP4544553.1"/>
    <property type="molecule type" value="Genomic_DNA"/>
</dbReference>
<organism evidence="1 2">
    <name type="scientific">Psychrobacter faecalis</name>
    <dbReference type="NCBI Taxonomy" id="180588"/>
    <lineage>
        <taxon>Bacteria</taxon>
        <taxon>Pseudomonadati</taxon>
        <taxon>Pseudomonadota</taxon>
        <taxon>Gammaproteobacteria</taxon>
        <taxon>Moraxellales</taxon>
        <taxon>Moraxellaceae</taxon>
        <taxon>Psychrobacter</taxon>
    </lineage>
</organism>
<dbReference type="RefSeq" id="WP_296190880.1">
    <property type="nucleotide sequence ID" value="NZ_JAVAJI010000007.1"/>
</dbReference>
<evidence type="ECO:0000313" key="1">
    <source>
        <dbReference type="EMBL" id="MDP4544553.1"/>
    </source>
</evidence>